<evidence type="ECO:0000256" key="3">
    <source>
        <dbReference type="ARBA" id="ARBA00023235"/>
    </source>
</evidence>
<dbReference type="PANTHER" id="PTHR11142">
    <property type="entry name" value="PSEUDOURIDYLATE SYNTHASE"/>
    <property type="match status" value="1"/>
</dbReference>
<dbReference type="GO" id="GO:0003723">
    <property type="term" value="F:RNA binding"/>
    <property type="evidence" value="ECO:0007669"/>
    <property type="project" value="InterPro"/>
</dbReference>
<evidence type="ECO:0000256" key="2">
    <source>
        <dbReference type="ARBA" id="ARBA00022694"/>
    </source>
</evidence>
<dbReference type="AlphaFoldDB" id="A0A9Q2CXQ7"/>
<dbReference type="GO" id="GO:0160147">
    <property type="term" value="F:tRNA pseudouridine(38-40) synthase activity"/>
    <property type="evidence" value="ECO:0007669"/>
    <property type="project" value="UniProtKB-EC"/>
</dbReference>
<evidence type="ECO:0000256" key="6">
    <source>
        <dbReference type="PIRSR" id="PIRSR001430-2"/>
    </source>
</evidence>
<dbReference type="RefSeq" id="WP_246562748.1">
    <property type="nucleotide sequence ID" value="NZ_CBCRYX010000001.1"/>
</dbReference>
<dbReference type="EMBL" id="JACHHF010000002">
    <property type="protein sequence ID" value="MBB5175596.1"/>
    <property type="molecule type" value="Genomic_DNA"/>
</dbReference>
<dbReference type="InterPro" id="IPR020094">
    <property type="entry name" value="TruA/RsuA/RluB/E/F_N"/>
</dbReference>
<evidence type="ECO:0000256" key="4">
    <source>
        <dbReference type="HAMAP-Rule" id="MF_00171"/>
    </source>
</evidence>
<gene>
    <name evidence="4" type="primary">truA</name>
    <name evidence="10" type="ORF">HNQ45_000466</name>
</gene>
<feature type="binding site" evidence="4 6">
    <location>
        <position position="115"/>
    </location>
    <ligand>
        <name>substrate</name>
    </ligand>
</feature>
<feature type="active site" description="Nucleophile" evidence="4 5">
    <location>
        <position position="57"/>
    </location>
</feature>
<accession>A0A9Q2CXQ7</accession>
<feature type="domain" description="Pseudouridine synthase I TruA alpha/beta" evidence="9">
    <location>
        <begin position="15"/>
        <end position="108"/>
    </location>
</feature>
<dbReference type="CDD" id="cd02570">
    <property type="entry name" value="PseudoU_synth_EcTruA"/>
    <property type="match status" value="1"/>
</dbReference>
<comment type="subunit">
    <text evidence="4">Homodimer.</text>
</comment>
<evidence type="ECO:0000256" key="1">
    <source>
        <dbReference type="ARBA" id="ARBA00009375"/>
    </source>
</evidence>
<dbReference type="EC" id="5.4.99.12" evidence="4"/>
<reference evidence="10 11" key="1">
    <citation type="submission" date="2020-08" db="EMBL/GenBank/DDBJ databases">
        <title>Genomic Encyclopedia of Type Strains, Phase IV (KMG-IV): sequencing the most valuable type-strain genomes for metagenomic binning, comparative biology and taxonomic classification.</title>
        <authorList>
            <person name="Goeker M."/>
        </authorList>
    </citation>
    <scope>NUCLEOTIDE SEQUENCE [LARGE SCALE GENOMIC DNA]</scope>
    <source>
        <strain evidence="10 11">DSM 19163</strain>
    </source>
</reference>
<evidence type="ECO:0000256" key="8">
    <source>
        <dbReference type="SAM" id="MobiDB-lite"/>
    </source>
</evidence>
<dbReference type="SUPFAM" id="SSF55120">
    <property type="entry name" value="Pseudouridine synthase"/>
    <property type="match status" value="1"/>
</dbReference>
<name>A0A9Q2CXQ7_9STAP</name>
<feature type="compositionally biased region" description="Basic and acidic residues" evidence="8">
    <location>
        <begin position="218"/>
        <end position="231"/>
    </location>
</feature>
<dbReference type="NCBIfam" id="TIGR00071">
    <property type="entry name" value="hisT_truA"/>
    <property type="match status" value="1"/>
</dbReference>
<evidence type="ECO:0000313" key="10">
    <source>
        <dbReference type="EMBL" id="MBB5175596.1"/>
    </source>
</evidence>
<evidence type="ECO:0000256" key="7">
    <source>
        <dbReference type="RuleBase" id="RU003792"/>
    </source>
</evidence>
<comment type="similarity">
    <text evidence="1 4 7">Belongs to the tRNA pseudouridine synthase TruA family.</text>
</comment>
<protein>
    <recommendedName>
        <fullName evidence="4">tRNA pseudouridine synthase A</fullName>
        <ecNumber evidence="4">5.4.99.12</ecNumber>
    </recommendedName>
    <alternativeName>
        <fullName evidence="4">tRNA pseudouridine(38-40) synthase</fullName>
    </alternativeName>
    <alternativeName>
        <fullName evidence="4">tRNA pseudouridylate synthase I</fullName>
    </alternativeName>
    <alternativeName>
        <fullName evidence="4">tRNA-uridine isomerase I</fullName>
    </alternativeName>
</protein>
<keyword evidence="2 4" id="KW-0819">tRNA processing</keyword>
<keyword evidence="3 4" id="KW-0413">Isomerase</keyword>
<comment type="function">
    <text evidence="4">Formation of pseudouridine at positions 38, 39 and 40 in the anticodon stem and loop of transfer RNAs.</text>
</comment>
<dbReference type="Pfam" id="PF01416">
    <property type="entry name" value="PseudoU_synth_1"/>
    <property type="match status" value="2"/>
</dbReference>
<sequence>MDVKNMTRILLKITYNGKEFDGWQYQHNGRTVQGQIERALKSIHREFIRIHPASRTDKHVHAFEQYAHFDTTLDIEPEKWAFILNNKLPGDVRIIESKEIDSDYHVRYHSKGKVYRYKMYFGNPTPFKYGLETHVKDELNVERMREAAEYFIGTHDFTSFSSAKTVIENKVRHIYKLDIIETTNGIEVVIMGSGFLYNMVRIIVQYLLEVGKGNRNPESTKENISNKDRTQNPKVAPAGGLYLERIFLTEQQQRDYLKENT</sequence>
<feature type="domain" description="Pseudouridine synthase I TruA alpha/beta" evidence="9">
    <location>
        <begin position="147"/>
        <end position="245"/>
    </location>
</feature>
<dbReference type="Proteomes" id="UP000579136">
    <property type="component" value="Unassembled WGS sequence"/>
</dbReference>
<dbReference type="PIRSF" id="PIRSF001430">
    <property type="entry name" value="tRNA_psdUrid_synth"/>
    <property type="match status" value="1"/>
</dbReference>
<dbReference type="InterPro" id="IPR001406">
    <property type="entry name" value="PsdUridine_synth_TruA"/>
</dbReference>
<dbReference type="Gene3D" id="3.30.70.580">
    <property type="entry name" value="Pseudouridine synthase I, catalytic domain, N-terminal subdomain"/>
    <property type="match status" value="1"/>
</dbReference>
<dbReference type="PANTHER" id="PTHR11142:SF0">
    <property type="entry name" value="TRNA PSEUDOURIDINE SYNTHASE-LIKE 1"/>
    <property type="match status" value="1"/>
</dbReference>
<dbReference type="InterPro" id="IPR020095">
    <property type="entry name" value="PsdUridine_synth_TruA_C"/>
</dbReference>
<dbReference type="GO" id="GO:0031119">
    <property type="term" value="P:tRNA pseudouridine synthesis"/>
    <property type="evidence" value="ECO:0007669"/>
    <property type="project" value="UniProtKB-UniRule"/>
</dbReference>
<evidence type="ECO:0000313" key="11">
    <source>
        <dbReference type="Proteomes" id="UP000579136"/>
    </source>
</evidence>
<comment type="catalytic activity">
    <reaction evidence="4 7">
        <text>uridine(38/39/40) in tRNA = pseudouridine(38/39/40) in tRNA</text>
        <dbReference type="Rhea" id="RHEA:22376"/>
        <dbReference type="Rhea" id="RHEA-COMP:10085"/>
        <dbReference type="Rhea" id="RHEA-COMP:10087"/>
        <dbReference type="ChEBI" id="CHEBI:65314"/>
        <dbReference type="ChEBI" id="CHEBI:65315"/>
        <dbReference type="EC" id="5.4.99.12"/>
    </reaction>
</comment>
<dbReference type="InterPro" id="IPR020097">
    <property type="entry name" value="PsdUridine_synth_TruA_a/b_dom"/>
</dbReference>
<organism evidence="10 11">
    <name type="scientific">Nosocomiicoccus ampullae</name>
    <dbReference type="NCBI Taxonomy" id="489910"/>
    <lineage>
        <taxon>Bacteria</taxon>
        <taxon>Bacillati</taxon>
        <taxon>Bacillota</taxon>
        <taxon>Bacilli</taxon>
        <taxon>Bacillales</taxon>
        <taxon>Staphylococcaceae</taxon>
        <taxon>Nosocomiicoccus</taxon>
    </lineage>
</organism>
<dbReference type="Gene3D" id="3.30.70.660">
    <property type="entry name" value="Pseudouridine synthase I, catalytic domain, C-terminal subdomain"/>
    <property type="match status" value="1"/>
</dbReference>
<evidence type="ECO:0000256" key="5">
    <source>
        <dbReference type="PIRSR" id="PIRSR001430-1"/>
    </source>
</evidence>
<dbReference type="FunFam" id="3.30.70.580:FF:000001">
    <property type="entry name" value="tRNA pseudouridine synthase A"/>
    <property type="match status" value="1"/>
</dbReference>
<proteinExistence type="inferred from homology"/>
<comment type="caution">
    <text evidence="4">Lacks conserved residue(s) required for the propagation of feature annotation.</text>
</comment>
<evidence type="ECO:0000259" key="9">
    <source>
        <dbReference type="Pfam" id="PF01416"/>
    </source>
</evidence>
<feature type="region of interest" description="Disordered" evidence="8">
    <location>
        <begin position="215"/>
        <end position="236"/>
    </location>
</feature>
<dbReference type="InterPro" id="IPR020103">
    <property type="entry name" value="PsdUridine_synth_cat_dom_sf"/>
</dbReference>
<comment type="caution">
    <text evidence="10">The sequence shown here is derived from an EMBL/GenBank/DDBJ whole genome shotgun (WGS) entry which is preliminary data.</text>
</comment>
<keyword evidence="11" id="KW-1185">Reference proteome</keyword>
<dbReference type="HAMAP" id="MF_00171">
    <property type="entry name" value="TruA"/>
    <property type="match status" value="1"/>
</dbReference>